<dbReference type="InterPro" id="IPR002213">
    <property type="entry name" value="UDP_glucos_trans"/>
</dbReference>
<proteinExistence type="inferred from homology"/>
<dbReference type="FunFam" id="3.40.50.2000:FF:000088">
    <property type="entry name" value="Glycosyltransferase"/>
    <property type="match status" value="1"/>
</dbReference>
<dbReference type="FunFam" id="3.40.50.2000:FF:000037">
    <property type="entry name" value="Glycosyltransferase"/>
    <property type="match status" value="1"/>
</dbReference>
<evidence type="ECO:0000313" key="4">
    <source>
        <dbReference type="EMBL" id="KAF4402178.1"/>
    </source>
</evidence>
<comment type="caution">
    <text evidence="4">The sequence shown here is derived from an EMBL/GenBank/DDBJ whole genome shotgun (WGS) entry which is preliminary data.</text>
</comment>
<keyword evidence="2" id="KW-0328">Glycosyltransferase</keyword>
<dbReference type="PANTHER" id="PTHR48045:SF20">
    <property type="entry name" value="UDP-RHAMNOSE:RHAMNOSYLTRANSFERASE 1"/>
    <property type="match status" value="1"/>
</dbReference>
<dbReference type="CDD" id="cd03784">
    <property type="entry name" value="GT1_Gtf-like"/>
    <property type="match status" value="1"/>
</dbReference>
<evidence type="ECO:0000256" key="1">
    <source>
        <dbReference type="ARBA" id="ARBA00009995"/>
    </source>
</evidence>
<dbReference type="EMBL" id="JAATIQ010000009">
    <property type="protein sequence ID" value="KAF4402178.1"/>
    <property type="molecule type" value="Genomic_DNA"/>
</dbReference>
<dbReference type="Gene3D" id="3.40.50.2000">
    <property type="entry name" value="Glycogen Phosphorylase B"/>
    <property type="match status" value="2"/>
</dbReference>
<dbReference type="Proteomes" id="UP000583929">
    <property type="component" value="Unassembled WGS sequence"/>
</dbReference>
<keyword evidence="3" id="KW-0808">Transferase</keyword>
<dbReference type="Pfam" id="PF00201">
    <property type="entry name" value="UDPGT"/>
    <property type="match status" value="1"/>
</dbReference>
<accession>A0A7J6I591</accession>
<reference evidence="4 5" key="1">
    <citation type="journal article" date="2020" name="bioRxiv">
        <title>Sequence and annotation of 42 cannabis genomes reveals extensive copy number variation in cannabinoid synthesis and pathogen resistance genes.</title>
        <authorList>
            <person name="Mckernan K.J."/>
            <person name="Helbert Y."/>
            <person name="Kane L.T."/>
            <person name="Ebling H."/>
            <person name="Zhang L."/>
            <person name="Liu B."/>
            <person name="Eaton Z."/>
            <person name="Mclaughlin S."/>
            <person name="Kingan S."/>
            <person name="Baybayan P."/>
            <person name="Concepcion G."/>
            <person name="Jordan M."/>
            <person name="Riva A."/>
            <person name="Barbazuk W."/>
            <person name="Harkins T."/>
        </authorList>
    </citation>
    <scope>NUCLEOTIDE SEQUENCE [LARGE SCALE GENOMIC DNA]</scope>
    <source>
        <strain evidence="5">cv. Jamaican Lion 4</strain>
        <tissue evidence="4">Leaf</tissue>
    </source>
</reference>
<evidence type="ECO:0000313" key="5">
    <source>
        <dbReference type="Proteomes" id="UP000583929"/>
    </source>
</evidence>
<evidence type="ECO:0000256" key="3">
    <source>
        <dbReference type="ARBA" id="ARBA00022679"/>
    </source>
</evidence>
<protein>
    <submittedName>
        <fullName evidence="4">Uncharacterized protein</fullName>
    </submittedName>
</protein>
<organism evidence="4 5">
    <name type="scientific">Cannabis sativa</name>
    <name type="common">Hemp</name>
    <name type="synonym">Marijuana</name>
    <dbReference type="NCBI Taxonomy" id="3483"/>
    <lineage>
        <taxon>Eukaryota</taxon>
        <taxon>Viridiplantae</taxon>
        <taxon>Streptophyta</taxon>
        <taxon>Embryophyta</taxon>
        <taxon>Tracheophyta</taxon>
        <taxon>Spermatophyta</taxon>
        <taxon>Magnoliopsida</taxon>
        <taxon>eudicotyledons</taxon>
        <taxon>Gunneridae</taxon>
        <taxon>Pentapetalae</taxon>
        <taxon>rosids</taxon>
        <taxon>fabids</taxon>
        <taxon>Rosales</taxon>
        <taxon>Cannabaceae</taxon>
        <taxon>Cannabis</taxon>
    </lineage>
</organism>
<dbReference type="GO" id="GO:0008194">
    <property type="term" value="F:UDP-glycosyltransferase activity"/>
    <property type="evidence" value="ECO:0007669"/>
    <property type="project" value="InterPro"/>
</dbReference>
<name>A0A7J6I591_CANSA</name>
<dbReference type="SUPFAM" id="SSF53756">
    <property type="entry name" value="UDP-Glycosyltransferase/glycogen phosphorylase"/>
    <property type="match status" value="1"/>
</dbReference>
<comment type="similarity">
    <text evidence="1">Belongs to the UDP-glycosyltransferase family.</text>
</comment>
<dbReference type="AlphaFoldDB" id="A0A7J6I591"/>
<gene>
    <name evidence="4" type="ORF">G4B88_017690</name>
</gene>
<keyword evidence="5" id="KW-1185">Reference proteome</keyword>
<sequence length="467" mass="52751">MAPSRTEKTLMAKDQVDSNKLHIAMFPWLAFGHILPYLELAKLFAQKGHRISFISTPRNIQRLPKLPPDLSPFINLVNLPLPSSSEFNLPNDAEATSDMSREQVPILKRAYDSLRDSLTDLLRSSKPDWLLFDFAAYWVPDMARDINLRNAYFSIFNAASLSFIGAEIPDTRTEPDHFIVPPKWVPFPSKIALRRFEVSKIFDDLSGGDGDVSVVYRIAKSLRGCDVVAVRSCWELESEWLNLMAHILGKPVLPIGQLPPTPYAGEVNDSWKKAKEWLDLQPKRSVVYVAFGSEVVLSQDELNEMALGLELSGFPFFWVLRGHSVELPTGFEDRTRGRGIVWRSWAPQLKILGHESVGGFLTHSGWSSVVEALKFGIPLLLLTFTNDQGLNARLLEEKMIGYSVPRDEIDGSFTRESMAKSLKVVMVEEEGEVYREKAKEMSPIFGDMGVQNKYVDEFLAYLKSHSI</sequence>
<dbReference type="PANTHER" id="PTHR48045">
    <property type="entry name" value="UDP-GLYCOSYLTRANSFERASE 72B1"/>
    <property type="match status" value="1"/>
</dbReference>
<evidence type="ECO:0000256" key="2">
    <source>
        <dbReference type="ARBA" id="ARBA00022676"/>
    </source>
</evidence>